<accession>A0AAV7V3F7</accession>
<dbReference type="EMBL" id="JANPWB010000004">
    <property type="protein sequence ID" value="KAJ1195146.1"/>
    <property type="molecule type" value="Genomic_DNA"/>
</dbReference>
<organism evidence="2 3">
    <name type="scientific">Pleurodeles waltl</name>
    <name type="common">Iberian ribbed newt</name>
    <dbReference type="NCBI Taxonomy" id="8319"/>
    <lineage>
        <taxon>Eukaryota</taxon>
        <taxon>Metazoa</taxon>
        <taxon>Chordata</taxon>
        <taxon>Craniata</taxon>
        <taxon>Vertebrata</taxon>
        <taxon>Euteleostomi</taxon>
        <taxon>Amphibia</taxon>
        <taxon>Batrachia</taxon>
        <taxon>Caudata</taxon>
        <taxon>Salamandroidea</taxon>
        <taxon>Salamandridae</taxon>
        <taxon>Pleurodelinae</taxon>
        <taxon>Pleurodeles</taxon>
    </lineage>
</organism>
<evidence type="ECO:0000313" key="3">
    <source>
        <dbReference type="Proteomes" id="UP001066276"/>
    </source>
</evidence>
<name>A0AAV7V3F7_PLEWA</name>
<protein>
    <submittedName>
        <fullName evidence="2">Uncharacterized protein</fullName>
    </submittedName>
</protein>
<keyword evidence="3" id="KW-1185">Reference proteome</keyword>
<dbReference type="Proteomes" id="UP001066276">
    <property type="component" value="Chromosome 2_2"/>
</dbReference>
<feature type="region of interest" description="Disordered" evidence="1">
    <location>
        <begin position="1"/>
        <end position="63"/>
    </location>
</feature>
<comment type="caution">
    <text evidence="2">The sequence shown here is derived from an EMBL/GenBank/DDBJ whole genome shotgun (WGS) entry which is preliminary data.</text>
</comment>
<reference evidence="2" key="1">
    <citation type="journal article" date="2022" name="bioRxiv">
        <title>Sequencing and chromosome-scale assembly of the giantPleurodeles waltlgenome.</title>
        <authorList>
            <person name="Brown T."/>
            <person name="Elewa A."/>
            <person name="Iarovenko S."/>
            <person name="Subramanian E."/>
            <person name="Araus A.J."/>
            <person name="Petzold A."/>
            <person name="Susuki M."/>
            <person name="Suzuki K.-i.T."/>
            <person name="Hayashi T."/>
            <person name="Toyoda A."/>
            <person name="Oliveira C."/>
            <person name="Osipova E."/>
            <person name="Leigh N.D."/>
            <person name="Simon A."/>
            <person name="Yun M.H."/>
        </authorList>
    </citation>
    <scope>NUCLEOTIDE SEQUENCE</scope>
    <source>
        <strain evidence="2">20211129_DDA</strain>
        <tissue evidence="2">Liver</tissue>
    </source>
</reference>
<gene>
    <name evidence="2" type="ORF">NDU88_004427</name>
</gene>
<dbReference type="AlphaFoldDB" id="A0AAV7V3F7"/>
<sequence>MRPHEARQRSLHCSQTGAPQAGLTKGQMAITNKDGQSRNCTKNDKARRGPLNNSQIETPSQRGTISFHTAFKMCRSSTGSLTTGASTNVGRCLELRTPIDKDAVTTRKQLASIPRLKCADRVPAR</sequence>
<feature type="compositionally biased region" description="Polar residues" evidence="1">
    <location>
        <begin position="51"/>
        <end position="63"/>
    </location>
</feature>
<feature type="compositionally biased region" description="Polar residues" evidence="1">
    <location>
        <begin position="29"/>
        <end position="40"/>
    </location>
</feature>
<evidence type="ECO:0000256" key="1">
    <source>
        <dbReference type="SAM" id="MobiDB-lite"/>
    </source>
</evidence>
<proteinExistence type="predicted"/>
<evidence type="ECO:0000313" key="2">
    <source>
        <dbReference type="EMBL" id="KAJ1195146.1"/>
    </source>
</evidence>